<keyword evidence="2" id="KW-1185">Reference proteome</keyword>
<reference evidence="2" key="1">
    <citation type="submission" date="2017-03" db="EMBL/GenBank/DDBJ databases">
        <title>Phytopthora megakarya and P. palmivora, two closely related causual agents of cacao black pod achieved similar genome size and gene model numbers by different mechanisms.</title>
        <authorList>
            <person name="Ali S."/>
            <person name="Shao J."/>
            <person name="Larry D.J."/>
            <person name="Kronmiller B."/>
            <person name="Shen D."/>
            <person name="Strem M.D."/>
            <person name="Melnick R.L."/>
            <person name="Guiltinan M.J."/>
            <person name="Tyler B.M."/>
            <person name="Meinhardt L.W."/>
            <person name="Bailey B.A."/>
        </authorList>
    </citation>
    <scope>NUCLEOTIDE SEQUENCE [LARGE SCALE GENOMIC DNA]</scope>
    <source>
        <strain evidence="2">zdho120</strain>
    </source>
</reference>
<organism evidence="1 2">
    <name type="scientific">Phytophthora megakarya</name>
    <dbReference type="NCBI Taxonomy" id="4795"/>
    <lineage>
        <taxon>Eukaryota</taxon>
        <taxon>Sar</taxon>
        <taxon>Stramenopiles</taxon>
        <taxon>Oomycota</taxon>
        <taxon>Peronosporomycetes</taxon>
        <taxon>Peronosporales</taxon>
        <taxon>Peronosporaceae</taxon>
        <taxon>Phytophthora</taxon>
    </lineage>
</organism>
<evidence type="ECO:0000313" key="1">
    <source>
        <dbReference type="EMBL" id="OWZ00671.1"/>
    </source>
</evidence>
<gene>
    <name evidence="1" type="ORF">PHMEG_00028089</name>
</gene>
<protein>
    <submittedName>
        <fullName evidence="1">Uncharacterized protein</fullName>
    </submittedName>
</protein>
<dbReference type="STRING" id="4795.A0A225V5D8"/>
<comment type="caution">
    <text evidence="1">The sequence shown here is derived from an EMBL/GenBank/DDBJ whole genome shotgun (WGS) entry which is preliminary data.</text>
</comment>
<sequence length="166" mass="18541">MNAIVDLYNEQVVLRRNSNQRPQTPAVKQLIKNAQTETTATKKKNYEGRGIGSVLDGYSSAAQFQQICNTFCSLDDIRGRTAFLLSQYGLLCGDKIRDLEFADMFSQKLDGEGYPSCIALRDKSITYETHKASSAAVFKYLGLTFNKKSNINRFVSKLGTLISLFS</sequence>
<dbReference type="EMBL" id="NBNE01007426">
    <property type="protein sequence ID" value="OWZ00671.1"/>
    <property type="molecule type" value="Genomic_DNA"/>
</dbReference>
<dbReference type="AlphaFoldDB" id="A0A225V5D8"/>
<proteinExistence type="predicted"/>
<name>A0A225V5D8_9STRA</name>
<accession>A0A225V5D8</accession>
<evidence type="ECO:0000313" key="2">
    <source>
        <dbReference type="Proteomes" id="UP000198211"/>
    </source>
</evidence>
<dbReference type="OrthoDB" id="120763at2759"/>
<dbReference type="Proteomes" id="UP000198211">
    <property type="component" value="Unassembled WGS sequence"/>
</dbReference>